<dbReference type="AlphaFoldDB" id="A0A3S4GL27"/>
<accession>A0A3S4GL27</accession>
<protein>
    <submittedName>
        <fullName evidence="1">Uncharacterized protein</fullName>
    </submittedName>
</protein>
<dbReference type="EMBL" id="LR134155">
    <property type="protein sequence ID" value="VEA71799.1"/>
    <property type="molecule type" value="Genomic_DNA"/>
</dbReference>
<evidence type="ECO:0000313" key="2">
    <source>
        <dbReference type="Proteomes" id="UP000271603"/>
    </source>
</evidence>
<evidence type="ECO:0000313" key="1">
    <source>
        <dbReference type="EMBL" id="VEA71799.1"/>
    </source>
</evidence>
<reference evidence="1 2" key="1">
    <citation type="submission" date="2018-12" db="EMBL/GenBank/DDBJ databases">
        <authorList>
            <consortium name="Pathogen Informatics"/>
        </authorList>
    </citation>
    <scope>NUCLEOTIDE SEQUENCE [LARGE SCALE GENOMIC DNA]</scope>
    <source>
        <strain evidence="1 2">NCTC9419</strain>
    </source>
</reference>
<proteinExistence type="predicted"/>
<name>A0A3S4GL27_SERRU</name>
<sequence length="61" mass="6531">MPPAAQARYRSTWPLPISAPTLAIITVPGSNSPTSASDSRKVTKKMTIRVKANDCAIKCCK</sequence>
<gene>
    <name evidence="1" type="ORF">NCTC9419_03370</name>
</gene>
<dbReference type="Proteomes" id="UP000271603">
    <property type="component" value="Chromosome"/>
</dbReference>
<organism evidence="1 2">
    <name type="scientific">Serratia rubidaea</name>
    <name type="common">Serratia marinorubra</name>
    <dbReference type="NCBI Taxonomy" id="61652"/>
    <lineage>
        <taxon>Bacteria</taxon>
        <taxon>Pseudomonadati</taxon>
        <taxon>Pseudomonadota</taxon>
        <taxon>Gammaproteobacteria</taxon>
        <taxon>Enterobacterales</taxon>
        <taxon>Yersiniaceae</taxon>
        <taxon>Serratia</taxon>
    </lineage>
</organism>